<dbReference type="EMBL" id="GBXM01017656">
    <property type="protein sequence ID" value="JAH90921.1"/>
    <property type="molecule type" value="Transcribed_RNA"/>
</dbReference>
<dbReference type="AlphaFoldDB" id="A0A0E9WKW3"/>
<sequence length="46" mass="5250">MGGSGWQYWVGMEGGRVVVVTNRWAGPQWWGSPDDNIVRNPEQLYL</sequence>
<accession>A0A0E9WKW3</accession>
<protein>
    <submittedName>
        <fullName evidence="1">Uncharacterized protein</fullName>
    </submittedName>
</protein>
<reference evidence="1" key="1">
    <citation type="submission" date="2014-11" db="EMBL/GenBank/DDBJ databases">
        <authorList>
            <person name="Amaro Gonzalez C."/>
        </authorList>
    </citation>
    <scope>NUCLEOTIDE SEQUENCE</scope>
</reference>
<organism evidence="1">
    <name type="scientific">Anguilla anguilla</name>
    <name type="common">European freshwater eel</name>
    <name type="synonym">Muraena anguilla</name>
    <dbReference type="NCBI Taxonomy" id="7936"/>
    <lineage>
        <taxon>Eukaryota</taxon>
        <taxon>Metazoa</taxon>
        <taxon>Chordata</taxon>
        <taxon>Craniata</taxon>
        <taxon>Vertebrata</taxon>
        <taxon>Euteleostomi</taxon>
        <taxon>Actinopterygii</taxon>
        <taxon>Neopterygii</taxon>
        <taxon>Teleostei</taxon>
        <taxon>Anguilliformes</taxon>
        <taxon>Anguillidae</taxon>
        <taxon>Anguilla</taxon>
    </lineage>
</organism>
<proteinExistence type="predicted"/>
<name>A0A0E9WKW3_ANGAN</name>
<evidence type="ECO:0000313" key="1">
    <source>
        <dbReference type="EMBL" id="JAH90921.1"/>
    </source>
</evidence>
<reference evidence="1" key="2">
    <citation type="journal article" date="2015" name="Fish Shellfish Immunol.">
        <title>Early steps in the European eel (Anguilla anguilla)-Vibrio vulnificus interaction in the gills: Role of the RtxA13 toxin.</title>
        <authorList>
            <person name="Callol A."/>
            <person name="Pajuelo D."/>
            <person name="Ebbesson L."/>
            <person name="Teles M."/>
            <person name="MacKenzie S."/>
            <person name="Amaro C."/>
        </authorList>
    </citation>
    <scope>NUCLEOTIDE SEQUENCE</scope>
</reference>